<evidence type="ECO:0000256" key="4">
    <source>
        <dbReference type="ARBA" id="ARBA00023015"/>
    </source>
</evidence>
<dbReference type="InterPro" id="IPR001965">
    <property type="entry name" value="Znf_PHD"/>
</dbReference>
<dbReference type="GO" id="GO:0008270">
    <property type="term" value="F:zinc ion binding"/>
    <property type="evidence" value="ECO:0007669"/>
    <property type="project" value="UniProtKB-KW"/>
</dbReference>
<dbReference type="InterPro" id="IPR011011">
    <property type="entry name" value="Znf_FYVE_PHD"/>
</dbReference>
<evidence type="ECO:0000313" key="8">
    <source>
        <dbReference type="Proteomes" id="UP001141806"/>
    </source>
</evidence>
<dbReference type="InterPro" id="IPR057765">
    <property type="entry name" value="MS1-like_ubiquitin"/>
</dbReference>
<dbReference type="OrthoDB" id="436852at2759"/>
<gene>
    <name evidence="7" type="ORF">NE237_007492</name>
</gene>
<dbReference type="Proteomes" id="UP001141806">
    <property type="component" value="Unassembled WGS sequence"/>
</dbReference>
<dbReference type="PROSITE" id="PS01359">
    <property type="entry name" value="ZF_PHD_1"/>
    <property type="match status" value="1"/>
</dbReference>
<proteinExistence type="predicted"/>
<dbReference type="InterPro" id="IPR059080">
    <property type="entry name" value="WHD_PTC1"/>
</dbReference>
<dbReference type="SMART" id="SM00249">
    <property type="entry name" value="PHD"/>
    <property type="match status" value="1"/>
</dbReference>
<dbReference type="AlphaFoldDB" id="A0A9Q0KPD6"/>
<evidence type="ECO:0000256" key="5">
    <source>
        <dbReference type="ARBA" id="ARBA00023163"/>
    </source>
</evidence>
<evidence type="ECO:0000256" key="2">
    <source>
        <dbReference type="ARBA" id="ARBA00022771"/>
    </source>
</evidence>
<dbReference type="InterPro" id="IPR058054">
    <property type="entry name" value="Znf_MS1-like"/>
</dbReference>
<keyword evidence="5" id="KW-0804">Transcription</keyword>
<reference evidence="7" key="1">
    <citation type="journal article" date="2023" name="Plant J.">
        <title>The genome of the king protea, Protea cynaroides.</title>
        <authorList>
            <person name="Chang J."/>
            <person name="Duong T.A."/>
            <person name="Schoeman C."/>
            <person name="Ma X."/>
            <person name="Roodt D."/>
            <person name="Barker N."/>
            <person name="Li Z."/>
            <person name="Van de Peer Y."/>
            <person name="Mizrachi E."/>
        </authorList>
    </citation>
    <scope>NUCLEOTIDE SEQUENCE</scope>
    <source>
        <tissue evidence="7">Young leaves</tissue>
    </source>
</reference>
<keyword evidence="2" id="KW-0863">Zinc-finger</keyword>
<evidence type="ECO:0000256" key="1">
    <source>
        <dbReference type="ARBA" id="ARBA00022723"/>
    </source>
</evidence>
<keyword evidence="1" id="KW-0479">Metal-binding</keyword>
<evidence type="ECO:0000259" key="6">
    <source>
        <dbReference type="SMART" id="SM00249"/>
    </source>
</evidence>
<dbReference type="Pfam" id="PF00628">
    <property type="entry name" value="PHD"/>
    <property type="match status" value="1"/>
</dbReference>
<dbReference type="PANTHER" id="PTHR46201">
    <property type="entry name" value="PHD FINGER PROTEIN MALE MEIOCYTE DEATH 1-RELATED"/>
    <property type="match status" value="1"/>
</dbReference>
<dbReference type="InterPro" id="IPR019786">
    <property type="entry name" value="Zinc_finger_PHD-type_CS"/>
</dbReference>
<sequence>MTQVNLSGFKKRKRGGRAFGFKAFCKPGYPVDFNGLFHQNINTLLELGSPETNLCSGMQSWSFQLELHRQPSVHISLFIIEEPTEASSHSHCNHCVYIFLKVIVDYSSGWGHHMICNKKFHFVVPSKETATATPASLSHEGNSRGSDATTAALKSNLIELHGHLMHGVLHMSGFGHLLCINGVEKSSELAGHEIMDLWDRICTGLRARPLYSGTRMKVSLTDIARKKSMDLKLIHGVAYGEPWFSRWGYRFGRGSFGVTQPMYQKAIQAIQGIPLCLLVHQLGSSNHEIPIILHRYQMMSSNSLFTLGHLFHFMLELKTHLPQESSMASDNTSIVLDTACRWSPKRVEMAARVIVDALRKAEHRWVSRQEVRDAARVYIGDTGLLDFVLKSLGNHIVGNYTVRRRVNPVTKVLEYCLEDISCTFPNQDNLSHIDPWGQRMKLQLMKDIFYLYKYILNEQSPAALITKIFTAIPVAARIILDTKHLIKDYGGELCPNIGENLMVLCTIWLRDNIGTNEGIMKALPPYEVIILPAYATVEDLKKEVQRFFREMYWGLRSFIVESIIGLNTKDSDLILKLVQVQSQFVVKGRIVEKGINIDEIYECGINNHIIDCLCGANEDDGERMISCDICDVWQHTRCVRIANDEDVPHVFLCSSCEHDIAHLPSLP</sequence>
<organism evidence="7 8">
    <name type="scientific">Protea cynaroides</name>
    <dbReference type="NCBI Taxonomy" id="273540"/>
    <lineage>
        <taxon>Eukaryota</taxon>
        <taxon>Viridiplantae</taxon>
        <taxon>Streptophyta</taxon>
        <taxon>Embryophyta</taxon>
        <taxon>Tracheophyta</taxon>
        <taxon>Spermatophyta</taxon>
        <taxon>Magnoliopsida</taxon>
        <taxon>Proteales</taxon>
        <taxon>Proteaceae</taxon>
        <taxon>Protea</taxon>
    </lineage>
</organism>
<feature type="domain" description="Zinc finger PHD-type" evidence="6">
    <location>
        <begin position="611"/>
        <end position="657"/>
    </location>
</feature>
<keyword evidence="4" id="KW-0805">Transcription regulation</keyword>
<dbReference type="InterPro" id="IPR013083">
    <property type="entry name" value="Znf_RING/FYVE/PHD"/>
</dbReference>
<comment type="caution">
    <text evidence="7">The sequence shown here is derived from an EMBL/GenBank/DDBJ whole genome shotgun (WGS) entry which is preliminary data.</text>
</comment>
<keyword evidence="3" id="KW-0862">Zinc</keyword>
<evidence type="ECO:0000256" key="3">
    <source>
        <dbReference type="ARBA" id="ARBA00022833"/>
    </source>
</evidence>
<dbReference type="SUPFAM" id="SSF57903">
    <property type="entry name" value="FYVE/PHD zinc finger"/>
    <property type="match status" value="1"/>
</dbReference>
<dbReference type="EMBL" id="JAMYWD010000004">
    <property type="protein sequence ID" value="KAJ4974318.1"/>
    <property type="molecule type" value="Genomic_DNA"/>
</dbReference>
<dbReference type="PANTHER" id="PTHR46201:SF1">
    <property type="entry name" value="PHD FINGER PROTEIN MALE STERILITY 1"/>
    <property type="match status" value="1"/>
</dbReference>
<dbReference type="InterPro" id="IPR019787">
    <property type="entry name" value="Znf_PHD-finger"/>
</dbReference>
<protein>
    <recommendedName>
        <fullName evidence="6">Zinc finger PHD-type domain-containing protein</fullName>
    </recommendedName>
</protein>
<dbReference type="CDD" id="cd15556">
    <property type="entry name" value="PHD_MMD1_like"/>
    <property type="match status" value="1"/>
</dbReference>
<accession>A0A9Q0KPD6</accession>
<name>A0A9Q0KPD6_9MAGN</name>
<dbReference type="Pfam" id="PF25874">
    <property type="entry name" value="WHD_plant_repro"/>
    <property type="match status" value="1"/>
</dbReference>
<dbReference type="Gene3D" id="3.30.40.10">
    <property type="entry name" value="Zinc/RING finger domain, C3HC4 (zinc finger)"/>
    <property type="match status" value="1"/>
</dbReference>
<keyword evidence="8" id="KW-1185">Reference proteome</keyword>
<dbReference type="Pfam" id="PF25565">
    <property type="entry name" value="Ubiquitin_At1g33420"/>
    <property type="match status" value="1"/>
</dbReference>
<evidence type="ECO:0000313" key="7">
    <source>
        <dbReference type="EMBL" id="KAJ4974318.1"/>
    </source>
</evidence>